<feature type="coiled-coil region" evidence="8">
    <location>
        <begin position="240"/>
        <end position="307"/>
    </location>
</feature>
<sequence>MQRRASSSTKSMSSSLTRRYRTLAPTSQVDETLFGSQKPSRKNEERDSIQIITGDLIRNLRIPKDPSRGSLILPPAAFQRITSTSQILPKKERDAQREAYQRKKEEKIRAAEETKRLINEADRSYQENQPPTELELEARDQAQRLLEKANAARMEEEEEIRKLNMLILAAQCQATRDVQIDEKKQIQAELSEDDKRLDAMMEVERRKTLETMEQIDELHRQQRIGGMQNICDQIQQHLIDKQMQDEMREQEKEQIQEKREKMNLEYLKAMEKKREEQQCLQEEIMRINKETMRAKELRREEENLADARNAEYMRNKMKREAVYEAEQRRMKKEEEVVIAKLRAQQEKAKDYKSEQDELYARRNQLSKEREWMRKEKELRVKKEQEEAMLRAARTEQIHSKHNLLSIQLGREKAEYERVLKVQQEAIIKQKAEEEKQQQKARRHADAIRKQVKEREVSAKAQHKELFKEANQFVEAARQRRVRLDDVKEKKLKELKATGLAEKYCSEVERKARSL</sequence>
<feature type="region of interest" description="Disordered" evidence="9">
    <location>
        <begin position="434"/>
        <end position="455"/>
    </location>
</feature>
<proteinExistence type="inferred from homology"/>
<evidence type="ECO:0000256" key="1">
    <source>
        <dbReference type="ARBA" id="ARBA00004230"/>
    </source>
</evidence>
<evidence type="ECO:0000256" key="5">
    <source>
        <dbReference type="ARBA" id="ARBA00023273"/>
    </source>
</evidence>
<evidence type="ECO:0000313" key="11">
    <source>
        <dbReference type="EMBL" id="KAK9520645.1"/>
    </source>
</evidence>
<evidence type="ECO:0000259" key="10">
    <source>
        <dbReference type="Pfam" id="PF13868"/>
    </source>
</evidence>
<reference evidence="11 12" key="1">
    <citation type="journal article" date="2024" name="Genome Biol. Evol.">
        <title>Chromosome-level genome assembly of the viviparous eelpout Zoarces viviparus.</title>
        <authorList>
            <person name="Fuhrmann N."/>
            <person name="Brasseur M.V."/>
            <person name="Bakowski C.E."/>
            <person name="Podsiadlowski L."/>
            <person name="Prost S."/>
            <person name="Krehenwinkel H."/>
            <person name="Mayer C."/>
        </authorList>
    </citation>
    <scope>NUCLEOTIDE SEQUENCE [LARGE SCALE GENOMIC DNA]</scope>
    <source>
        <strain evidence="11">NO-MEL_2022_Ind0_liver</strain>
    </source>
</reference>
<evidence type="ECO:0000256" key="7">
    <source>
        <dbReference type="ARBA" id="ARBA00034142"/>
    </source>
</evidence>
<comment type="caution">
    <text evidence="11">The sequence shown here is derived from an EMBL/GenBank/DDBJ whole genome shotgun (WGS) entry which is preliminary data.</text>
</comment>
<dbReference type="Proteomes" id="UP001488805">
    <property type="component" value="Unassembled WGS sequence"/>
</dbReference>
<evidence type="ECO:0000313" key="12">
    <source>
        <dbReference type="Proteomes" id="UP001488805"/>
    </source>
</evidence>
<keyword evidence="4" id="KW-0969">Cilium</keyword>
<comment type="subcellular location">
    <subcellularLocation>
        <location evidence="1">Cell projection</location>
        <location evidence="1">Cilium</location>
        <location evidence="1">Flagellum</location>
    </subcellularLocation>
</comment>
<feature type="region of interest" description="Disordered" evidence="9">
    <location>
        <begin position="1"/>
        <end position="48"/>
    </location>
</feature>
<keyword evidence="12" id="KW-1185">Reference proteome</keyword>
<dbReference type="AlphaFoldDB" id="A0AAW1EEI4"/>
<feature type="compositionally biased region" description="Low complexity" evidence="9">
    <location>
        <begin position="1"/>
        <end position="15"/>
    </location>
</feature>
<evidence type="ECO:0000256" key="2">
    <source>
        <dbReference type="ARBA" id="ARBA00022846"/>
    </source>
</evidence>
<feature type="domain" description="Trichohyalin-plectin-homology" evidence="10">
    <location>
        <begin position="154"/>
        <end position="499"/>
    </location>
</feature>
<keyword evidence="2" id="KW-0282">Flagellum</keyword>
<evidence type="ECO:0000256" key="3">
    <source>
        <dbReference type="ARBA" id="ARBA00023054"/>
    </source>
</evidence>
<accession>A0AAW1EEI4</accession>
<comment type="similarity">
    <text evidence="6">Belongs to the CFAP45 family.</text>
</comment>
<keyword evidence="5" id="KW-0966">Cell projection</keyword>
<dbReference type="InterPro" id="IPR033253">
    <property type="entry name" value="CFAP45"/>
</dbReference>
<feature type="compositionally biased region" description="Polar residues" evidence="9">
    <location>
        <begin position="24"/>
        <end position="38"/>
    </location>
</feature>
<feature type="coiled-coil region" evidence="8">
    <location>
        <begin position="93"/>
        <end position="173"/>
    </location>
</feature>
<evidence type="ECO:0000256" key="9">
    <source>
        <dbReference type="SAM" id="MobiDB-lite"/>
    </source>
</evidence>
<dbReference type="PANTHER" id="PTHR15504">
    <property type="entry name" value="NASOPHARYNGEAL EPITHELIUM SPECIFIC PROTEIN 1"/>
    <property type="match status" value="1"/>
</dbReference>
<dbReference type="InterPro" id="IPR043597">
    <property type="entry name" value="TPH_dom"/>
</dbReference>
<keyword evidence="3 8" id="KW-0175">Coiled coil</keyword>
<dbReference type="PANTHER" id="PTHR15504:SF0">
    <property type="entry name" value="CILIA- AND FLAGELLA-ASSOCIATED PROTEIN 45"/>
    <property type="match status" value="1"/>
</dbReference>
<gene>
    <name evidence="11" type="ORF">VZT92_020516</name>
</gene>
<evidence type="ECO:0000256" key="6">
    <source>
        <dbReference type="ARBA" id="ARBA00034116"/>
    </source>
</evidence>
<dbReference type="EMBL" id="JBCEZU010000329">
    <property type="protein sequence ID" value="KAK9520645.1"/>
    <property type="molecule type" value="Genomic_DNA"/>
</dbReference>
<dbReference type="GO" id="GO:0031514">
    <property type="term" value="C:motile cilium"/>
    <property type="evidence" value="ECO:0007669"/>
    <property type="project" value="UniProtKB-SubCell"/>
</dbReference>
<name>A0AAW1EEI4_ZOAVI</name>
<protein>
    <recommendedName>
        <fullName evidence="7">Cilia- and flagella-associated protein 45</fullName>
    </recommendedName>
</protein>
<evidence type="ECO:0000256" key="8">
    <source>
        <dbReference type="SAM" id="Coils"/>
    </source>
</evidence>
<organism evidence="11 12">
    <name type="scientific">Zoarces viviparus</name>
    <name type="common">Viviparous eelpout</name>
    <name type="synonym">Blennius viviparus</name>
    <dbReference type="NCBI Taxonomy" id="48416"/>
    <lineage>
        <taxon>Eukaryota</taxon>
        <taxon>Metazoa</taxon>
        <taxon>Chordata</taxon>
        <taxon>Craniata</taxon>
        <taxon>Vertebrata</taxon>
        <taxon>Euteleostomi</taxon>
        <taxon>Actinopterygii</taxon>
        <taxon>Neopterygii</taxon>
        <taxon>Teleostei</taxon>
        <taxon>Neoteleostei</taxon>
        <taxon>Acanthomorphata</taxon>
        <taxon>Eupercaria</taxon>
        <taxon>Perciformes</taxon>
        <taxon>Cottioidei</taxon>
        <taxon>Zoarcales</taxon>
        <taxon>Zoarcidae</taxon>
        <taxon>Zoarcinae</taxon>
        <taxon>Zoarces</taxon>
    </lineage>
</organism>
<evidence type="ECO:0000256" key="4">
    <source>
        <dbReference type="ARBA" id="ARBA00023069"/>
    </source>
</evidence>
<dbReference type="Pfam" id="PF13868">
    <property type="entry name" value="TPH"/>
    <property type="match status" value="1"/>
</dbReference>